<proteinExistence type="predicted"/>
<dbReference type="AlphaFoldDB" id="A0A1C4YGL7"/>
<evidence type="ECO:0000313" key="2">
    <source>
        <dbReference type="Proteomes" id="UP000198253"/>
    </source>
</evidence>
<keyword evidence="2" id="KW-1185">Reference proteome</keyword>
<organism evidence="1 2">
    <name type="scientific">Micromonospora echinospora</name>
    <name type="common">Micromonospora purpurea</name>
    <dbReference type="NCBI Taxonomy" id="1877"/>
    <lineage>
        <taxon>Bacteria</taxon>
        <taxon>Bacillati</taxon>
        <taxon>Actinomycetota</taxon>
        <taxon>Actinomycetes</taxon>
        <taxon>Micromonosporales</taxon>
        <taxon>Micromonosporaceae</taxon>
        <taxon>Micromonospora</taxon>
    </lineage>
</organism>
<reference evidence="2" key="1">
    <citation type="submission" date="2016-06" db="EMBL/GenBank/DDBJ databases">
        <authorList>
            <person name="Varghese N."/>
            <person name="Submissions Spin"/>
        </authorList>
    </citation>
    <scope>NUCLEOTIDE SEQUENCE [LARGE SCALE GENOMIC DNA]</scope>
    <source>
        <strain evidence="2">DSM 43816</strain>
    </source>
</reference>
<name>A0A1C4YGL7_MICEC</name>
<dbReference type="Proteomes" id="UP000198253">
    <property type="component" value="Chromosome I"/>
</dbReference>
<dbReference type="InParanoid" id="A0A1C4YGL7"/>
<gene>
    <name evidence="1" type="ORF">GA0070618_3966</name>
</gene>
<evidence type="ECO:0000313" key="1">
    <source>
        <dbReference type="EMBL" id="SCF19869.1"/>
    </source>
</evidence>
<dbReference type="EMBL" id="LT607413">
    <property type="protein sequence ID" value="SCF19869.1"/>
    <property type="molecule type" value="Genomic_DNA"/>
</dbReference>
<sequence>MAGPLLPPHGQALQSSCRRCRRRSREFSLGRWPAGELSRRIGPEQRSAEVRMKIDDRVEQLVRDTLHWAVKRKPAEFGDALRAFPDEASRLSALELLVAICGYTTVDLFGQRPSEGQVRALATDIAEGEGWSSVTIAEVADYIDAVLGGSRTLDTLPPERLVPLSFVVAANLLSSKPKAPGEWWFNYLDKVEAAIEAAG</sequence>
<protein>
    <submittedName>
        <fullName evidence="1">Uncharacterized protein</fullName>
    </submittedName>
</protein>
<accession>A0A1C4YGL7</accession>